<feature type="transmembrane region" description="Helical" evidence="1">
    <location>
        <begin position="29"/>
        <end position="46"/>
    </location>
</feature>
<evidence type="ECO:0008006" key="4">
    <source>
        <dbReference type="Google" id="ProtNLM"/>
    </source>
</evidence>
<keyword evidence="3" id="KW-1185">Reference proteome</keyword>
<reference evidence="3" key="1">
    <citation type="journal article" date="2019" name="Int. J. Syst. Evol. Microbiol.">
        <title>The Global Catalogue of Microorganisms (GCM) 10K type strain sequencing project: providing services to taxonomists for standard genome sequencing and annotation.</title>
        <authorList>
            <consortium name="The Broad Institute Genomics Platform"/>
            <consortium name="The Broad Institute Genome Sequencing Center for Infectious Disease"/>
            <person name="Wu L."/>
            <person name="Ma J."/>
        </authorList>
    </citation>
    <scope>NUCLEOTIDE SEQUENCE [LARGE SCALE GENOMIC DNA]</scope>
    <source>
        <strain evidence="3">CGMCC 1.10832</strain>
    </source>
</reference>
<feature type="transmembrane region" description="Helical" evidence="1">
    <location>
        <begin position="107"/>
        <end position="126"/>
    </location>
</feature>
<dbReference type="EMBL" id="BMEC01000001">
    <property type="protein sequence ID" value="GGC21656.1"/>
    <property type="molecule type" value="Genomic_DNA"/>
</dbReference>
<evidence type="ECO:0000313" key="3">
    <source>
        <dbReference type="Proteomes" id="UP000636010"/>
    </source>
</evidence>
<evidence type="ECO:0000256" key="1">
    <source>
        <dbReference type="SAM" id="Phobius"/>
    </source>
</evidence>
<name>A0ABQ1LAN2_9BACT</name>
<gene>
    <name evidence="2" type="ORF">GCM10011506_03620</name>
</gene>
<proteinExistence type="predicted"/>
<evidence type="ECO:0000313" key="2">
    <source>
        <dbReference type="EMBL" id="GGC21656.1"/>
    </source>
</evidence>
<comment type="caution">
    <text evidence="2">The sequence shown here is derived from an EMBL/GenBank/DDBJ whole genome shotgun (WGS) entry which is preliminary data.</text>
</comment>
<organism evidence="2 3">
    <name type="scientific">Marivirga lumbricoides</name>
    <dbReference type="NCBI Taxonomy" id="1046115"/>
    <lineage>
        <taxon>Bacteria</taxon>
        <taxon>Pseudomonadati</taxon>
        <taxon>Bacteroidota</taxon>
        <taxon>Cytophagia</taxon>
        <taxon>Cytophagales</taxon>
        <taxon>Marivirgaceae</taxon>
        <taxon>Marivirga</taxon>
    </lineage>
</organism>
<feature type="transmembrane region" description="Helical" evidence="1">
    <location>
        <begin position="82"/>
        <end position="101"/>
    </location>
</feature>
<keyword evidence="1" id="KW-0812">Transmembrane</keyword>
<sequence length="176" mass="20728">MFADKTYQHCWYIDVAYNKKAGMNRLKNWHIFSFILILLVASQLIVDKFLADLLIAGIFVFVSTYFLFIGDTLRQLAKEKTNWYFVFNCFYLLLFYVLLILDFQLGNGAIVIGLSVYFVFSYIYVADELAVALRKAEGKNTSDFKQQAEFLFFFLWPVGIWFLQPRINKLTVERIK</sequence>
<dbReference type="RefSeq" id="WP_188460101.1">
    <property type="nucleotide sequence ID" value="NZ_BAABHU010000001.1"/>
</dbReference>
<keyword evidence="1" id="KW-0472">Membrane</keyword>
<accession>A0ABQ1LAN2</accession>
<feature type="transmembrane region" description="Helical" evidence="1">
    <location>
        <begin position="52"/>
        <end position="70"/>
    </location>
</feature>
<protein>
    <recommendedName>
        <fullName evidence="4">DUF962 domain-containing protein</fullName>
    </recommendedName>
</protein>
<keyword evidence="1" id="KW-1133">Transmembrane helix</keyword>
<dbReference type="Proteomes" id="UP000636010">
    <property type="component" value="Unassembled WGS sequence"/>
</dbReference>